<proteinExistence type="predicted"/>
<evidence type="ECO:0000313" key="1">
    <source>
        <dbReference type="EMBL" id="KKR01637.1"/>
    </source>
</evidence>
<accession>A0A0G0QIX9</accession>
<organism evidence="1 2">
    <name type="scientific">Candidatus Woesebacteria bacterium GW2011_GWB1_39_12</name>
    <dbReference type="NCBI Taxonomy" id="1618574"/>
    <lineage>
        <taxon>Bacteria</taxon>
        <taxon>Candidatus Woeseibacteriota</taxon>
    </lineage>
</organism>
<dbReference type="EMBL" id="LBWB01000003">
    <property type="protein sequence ID" value="KKR01637.1"/>
    <property type="molecule type" value="Genomic_DNA"/>
</dbReference>
<sequence>MSKQHKPILVVKGIQVPEELYEKLINDSTC</sequence>
<reference evidence="1 2" key="1">
    <citation type="journal article" date="2015" name="Nature">
        <title>rRNA introns, odd ribosomes, and small enigmatic genomes across a large radiation of phyla.</title>
        <authorList>
            <person name="Brown C.T."/>
            <person name="Hug L.A."/>
            <person name="Thomas B.C."/>
            <person name="Sharon I."/>
            <person name="Castelle C.J."/>
            <person name="Singh A."/>
            <person name="Wilkins M.J."/>
            <person name="Williams K.H."/>
            <person name="Banfield J.F."/>
        </authorList>
    </citation>
    <scope>NUCLEOTIDE SEQUENCE [LARGE SCALE GENOMIC DNA]</scope>
</reference>
<dbReference type="AlphaFoldDB" id="A0A0G0QIX9"/>
<protein>
    <submittedName>
        <fullName evidence="1">Uncharacterized protein</fullName>
    </submittedName>
</protein>
<comment type="caution">
    <text evidence="1">The sequence shown here is derived from an EMBL/GenBank/DDBJ whole genome shotgun (WGS) entry which is preliminary data.</text>
</comment>
<dbReference type="Proteomes" id="UP000033881">
    <property type="component" value="Unassembled WGS sequence"/>
</dbReference>
<evidence type="ECO:0000313" key="2">
    <source>
        <dbReference type="Proteomes" id="UP000033881"/>
    </source>
</evidence>
<gene>
    <name evidence="1" type="ORF">UT24_C0003G0044</name>
</gene>
<name>A0A0G0QIX9_9BACT</name>